<keyword evidence="3" id="KW-1185">Reference proteome</keyword>
<gene>
    <name evidence="2" type="ORF">Q2T77_03930</name>
</gene>
<accession>A0ABT8RY39</accession>
<sequence length="94" mass="10428">MTDKSSHDEATRPCPPWWRFGLVWMVIGGPGLVVIASFATLWLALRTPDPVVDEDYYRKGVEINRTLADKKLMPAVAGRNHAATPSADVPSPRR</sequence>
<protein>
    <submittedName>
        <fullName evidence="2">FixH family protein</fullName>
    </submittedName>
</protein>
<proteinExistence type="predicted"/>
<dbReference type="RefSeq" id="WP_286529318.1">
    <property type="nucleotide sequence ID" value="NZ_JAUJZH010000002.1"/>
</dbReference>
<dbReference type="InterPro" id="IPR008620">
    <property type="entry name" value="FixH"/>
</dbReference>
<dbReference type="Proteomes" id="UP001169027">
    <property type="component" value="Unassembled WGS sequence"/>
</dbReference>
<keyword evidence="1" id="KW-0812">Transmembrane</keyword>
<feature type="transmembrane region" description="Helical" evidence="1">
    <location>
        <begin position="21"/>
        <end position="45"/>
    </location>
</feature>
<reference evidence="2" key="1">
    <citation type="submission" date="2023-06" db="EMBL/GenBank/DDBJ databases">
        <authorList>
            <person name="Jiang Y."/>
            <person name="Liu Q."/>
        </authorList>
    </citation>
    <scope>NUCLEOTIDE SEQUENCE</scope>
    <source>
        <strain evidence="2">CGMCC 1.12090</strain>
    </source>
</reference>
<dbReference type="EMBL" id="JAUKVY010000002">
    <property type="protein sequence ID" value="MDO1531428.1"/>
    <property type="molecule type" value="Genomic_DNA"/>
</dbReference>
<dbReference type="Pfam" id="PF05751">
    <property type="entry name" value="FixH"/>
    <property type="match status" value="1"/>
</dbReference>
<comment type="caution">
    <text evidence="2">The sequence shown here is derived from an EMBL/GenBank/DDBJ whole genome shotgun (WGS) entry which is preliminary data.</text>
</comment>
<keyword evidence="1" id="KW-1133">Transmembrane helix</keyword>
<name>A0ABT8RY39_9BURK</name>
<evidence type="ECO:0000256" key="1">
    <source>
        <dbReference type="SAM" id="Phobius"/>
    </source>
</evidence>
<keyword evidence="1" id="KW-0472">Membrane</keyword>
<organism evidence="2 3">
    <name type="scientific">Variovorax ginsengisoli</name>
    <dbReference type="NCBI Taxonomy" id="363844"/>
    <lineage>
        <taxon>Bacteria</taxon>
        <taxon>Pseudomonadati</taxon>
        <taxon>Pseudomonadota</taxon>
        <taxon>Betaproteobacteria</taxon>
        <taxon>Burkholderiales</taxon>
        <taxon>Comamonadaceae</taxon>
        <taxon>Variovorax</taxon>
    </lineage>
</organism>
<evidence type="ECO:0000313" key="3">
    <source>
        <dbReference type="Proteomes" id="UP001169027"/>
    </source>
</evidence>
<evidence type="ECO:0000313" key="2">
    <source>
        <dbReference type="EMBL" id="MDO1531428.1"/>
    </source>
</evidence>